<keyword evidence="10" id="KW-1185">Reference proteome</keyword>
<dbReference type="GO" id="GO:0005739">
    <property type="term" value="C:mitochondrion"/>
    <property type="evidence" value="ECO:0007669"/>
    <property type="project" value="TreeGrafter"/>
</dbReference>
<dbReference type="InterPro" id="IPR029063">
    <property type="entry name" value="SAM-dependent_MTases_sf"/>
</dbReference>
<sequence>MRHHCLQHLRRAALQRPASARHFTTGSCLRRDFQEGDYVLLREKRDTHDGTLIKLKSSKTTVNHRGIIEHADILGKKPRQLVQSSKGISYRIHEPTLAEYVRLTPRLVTPIYPADTNLIVSLLDLHVDTPSNLLNTEPPLEILEAGTGHGALTLHLSRAIHAGNLPLPRASTHVSSSQEPDDAEDAVYLGESVSDLQESFLESWKTNRRAIVHTLDISSKHSTHAKKIVAGFRNGIYARNVDFHVGDVSAWIAEQRAARKTEEPFLAHVFLDLPNADHHLANVAPALHVNGRLAVFNPSITQIAECVHVIREQKMPYLLDQVIELGVGAIREWDVRPVKPRATLRKEEASQSLSEETIDPVEGQEMRDTELAEDLAKNEEKWAMVCRPKAGQMVVGGGFLGIWRRMETYASKETKLEE</sequence>
<dbReference type="Proteomes" id="UP000799771">
    <property type="component" value="Unassembled WGS sequence"/>
</dbReference>
<dbReference type="PANTHER" id="PTHR12133">
    <property type="entry name" value="TRNA (ADENINE(58)-N(1))-METHYLTRANSFERASE"/>
    <property type="match status" value="1"/>
</dbReference>
<gene>
    <name evidence="9" type="ORF">P153DRAFT_421147</name>
</gene>
<accession>A0A6A6AJJ7</accession>
<evidence type="ECO:0000256" key="4">
    <source>
        <dbReference type="ARBA" id="ARBA00022679"/>
    </source>
</evidence>
<keyword evidence="5" id="KW-0949">S-adenosyl-L-methionine</keyword>
<dbReference type="InterPro" id="IPR014816">
    <property type="entry name" value="tRNA_MeTrfase_Gcd14"/>
</dbReference>
<evidence type="ECO:0000313" key="10">
    <source>
        <dbReference type="Proteomes" id="UP000799771"/>
    </source>
</evidence>
<evidence type="ECO:0000259" key="8">
    <source>
        <dbReference type="Pfam" id="PF08704"/>
    </source>
</evidence>
<dbReference type="PANTHER" id="PTHR12133:SF1">
    <property type="entry name" value="TRNA (ADENINE(58)-N(1))-METHYLTRANSFERASE, MITOCHONDRIAL"/>
    <property type="match status" value="1"/>
</dbReference>
<dbReference type="Pfam" id="PF08704">
    <property type="entry name" value="GCD14"/>
    <property type="match status" value="1"/>
</dbReference>
<proteinExistence type="predicted"/>
<name>A0A6A6AJJ7_9PLEO</name>
<evidence type="ECO:0000256" key="7">
    <source>
        <dbReference type="ARBA" id="ARBA00033309"/>
    </source>
</evidence>
<dbReference type="GO" id="GO:0030488">
    <property type="term" value="P:tRNA methylation"/>
    <property type="evidence" value="ECO:0007669"/>
    <property type="project" value="InterPro"/>
</dbReference>
<dbReference type="EC" id="2.1.1.220" evidence="1"/>
<keyword evidence="4 9" id="KW-0808">Transferase</keyword>
<dbReference type="SUPFAM" id="SSF53335">
    <property type="entry name" value="S-adenosyl-L-methionine-dependent methyltransferases"/>
    <property type="match status" value="1"/>
</dbReference>
<evidence type="ECO:0000256" key="5">
    <source>
        <dbReference type="ARBA" id="ARBA00022691"/>
    </source>
</evidence>
<dbReference type="GO" id="GO:0031515">
    <property type="term" value="C:tRNA (m1A) methyltransferase complex"/>
    <property type="evidence" value="ECO:0007669"/>
    <property type="project" value="InterPro"/>
</dbReference>
<reference evidence="9" key="1">
    <citation type="journal article" date="2020" name="Stud. Mycol.">
        <title>101 Dothideomycetes genomes: a test case for predicting lifestyles and emergence of pathogens.</title>
        <authorList>
            <person name="Haridas S."/>
            <person name="Albert R."/>
            <person name="Binder M."/>
            <person name="Bloem J."/>
            <person name="Labutti K."/>
            <person name="Salamov A."/>
            <person name="Andreopoulos B."/>
            <person name="Baker S."/>
            <person name="Barry K."/>
            <person name="Bills G."/>
            <person name="Bluhm B."/>
            <person name="Cannon C."/>
            <person name="Castanera R."/>
            <person name="Culley D."/>
            <person name="Daum C."/>
            <person name="Ezra D."/>
            <person name="Gonzalez J."/>
            <person name="Henrissat B."/>
            <person name="Kuo A."/>
            <person name="Liang C."/>
            <person name="Lipzen A."/>
            <person name="Lutzoni F."/>
            <person name="Magnuson J."/>
            <person name="Mondo S."/>
            <person name="Nolan M."/>
            <person name="Ohm R."/>
            <person name="Pangilinan J."/>
            <person name="Park H.-J."/>
            <person name="Ramirez L."/>
            <person name="Alfaro M."/>
            <person name="Sun H."/>
            <person name="Tritt A."/>
            <person name="Yoshinaga Y."/>
            <person name="Zwiers L.-H."/>
            <person name="Turgeon B."/>
            <person name="Goodwin S."/>
            <person name="Spatafora J."/>
            <person name="Crous P."/>
            <person name="Grigoriev I."/>
        </authorList>
    </citation>
    <scope>NUCLEOTIDE SEQUENCE</scope>
    <source>
        <strain evidence="9">CBS 119687</strain>
    </source>
</reference>
<dbReference type="GeneID" id="54412724"/>
<keyword evidence="6" id="KW-0819">tRNA processing</keyword>
<dbReference type="EMBL" id="ML977501">
    <property type="protein sequence ID" value="KAF2132119.1"/>
    <property type="molecule type" value="Genomic_DNA"/>
</dbReference>
<feature type="domain" description="tRNA (adenine(58)-N(1))-methyltransferase catalytic subunit TRM61 C-terminal" evidence="8">
    <location>
        <begin position="221"/>
        <end position="388"/>
    </location>
</feature>
<evidence type="ECO:0000256" key="2">
    <source>
        <dbReference type="ARBA" id="ARBA00015963"/>
    </source>
</evidence>
<organism evidence="9 10">
    <name type="scientific">Dothidotthia symphoricarpi CBS 119687</name>
    <dbReference type="NCBI Taxonomy" id="1392245"/>
    <lineage>
        <taxon>Eukaryota</taxon>
        <taxon>Fungi</taxon>
        <taxon>Dikarya</taxon>
        <taxon>Ascomycota</taxon>
        <taxon>Pezizomycotina</taxon>
        <taxon>Dothideomycetes</taxon>
        <taxon>Pleosporomycetidae</taxon>
        <taxon>Pleosporales</taxon>
        <taxon>Dothidotthiaceae</taxon>
        <taxon>Dothidotthia</taxon>
    </lineage>
</organism>
<protein>
    <recommendedName>
        <fullName evidence="2">tRNA (adenine(58)-N(1))-methyltransferase catalytic subunit TRM61</fullName>
        <ecNumber evidence="1">2.1.1.220</ecNumber>
    </recommendedName>
    <alternativeName>
        <fullName evidence="7">tRNA(m1A58)-methyltransferase subunit TRM61</fullName>
    </alternativeName>
</protein>
<dbReference type="OrthoDB" id="5585464at2759"/>
<dbReference type="RefSeq" id="XP_033526506.1">
    <property type="nucleotide sequence ID" value="XM_033672292.1"/>
</dbReference>
<dbReference type="AlphaFoldDB" id="A0A6A6AJJ7"/>
<keyword evidence="3 9" id="KW-0489">Methyltransferase</keyword>
<dbReference type="PROSITE" id="PS51620">
    <property type="entry name" value="SAM_TRM61"/>
    <property type="match status" value="1"/>
</dbReference>
<dbReference type="GO" id="GO:0160107">
    <property type="term" value="F:tRNA (adenine(58)-N1)-methyltransferase activity"/>
    <property type="evidence" value="ECO:0007669"/>
    <property type="project" value="UniProtKB-EC"/>
</dbReference>
<dbReference type="InterPro" id="IPR049470">
    <property type="entry name" value="TRM61_C"/>
</dbReference>
<evidence type="ECO:0000256" key="3">
    <source>
        <dbReference type="ARBA" id="ARBA00022603"/>
    </source>
</evidence>
<evidence type="ECO:0000313" key="9">
    <source>
        <dbReference type="EMBL" id="KAF2132119.1"/>
    </source>
</evidence>
<evidence type="ECO:0000256" key="1">
    <source>
        <dbReference type="ARBA" id="ARBA00012796"/>
    </source>
</evidence>
<evidence type="ECO:0000256" key="6">
    <source>
        <dbReference type="ARBA" id="ARBA00022694"/>
    </source>
</evidence>
<dbReference type="Gene3D" id="3.10.330.20">
    <property type="match status" value="1"/>
</dbReference>
<dbReference type="Gene3D" id="3.40.50.150">
    <property type="entry name" value="Vaccinia Virus protein VP39"/>
    <property type="match status" value="1"/>
</dbReference>